<evidence type="ECO:0000313" key="6">
    <source>
        <dbReference type="EMBL" id="KIW70629.1"/>
    </source>
</evidence>
<dbReference type="InterPro" id="IPR045055">
    <property type="entry name" value="DNA2/NAM7-like"/>
</dbReference>
<dbReference type="HOGENOM" id="CLU_001066_2_0_1"/>
<dbReference type="Pfam" id="PF13087">
    <property type="entry name" value="AAA_12"/>
    <property type="match status" value="1"/>
</dbReference>
<evidence type="ECO:0000259" key="5">
    <source>
        <dbReference type="Pfam" id="PF25396"/>
    </source>
</evidence>
<name>A0A0D2GEN8_9EURO</name>
<evidence type="ECO:0000256" key="2">
    <source>
        <dbReference type="SAM" id="MobiDB-lite"/>
    </source>
</evidence>
<feature type="compositionally biased region" description="Polar residues" evidence="2">
    <location>
        <begin position="25"/>
        <end position="37"/>
    </location>
</feature>
<feature type="domain" description="DNA2/NAM7 helicase-like C-terminal" evidence="4">
    <location>
        <begin position="745"/>
        <end position="930"/>
    </location>
</feature>
<dbReference type="STRING" id="5601.A0A0D2GEN8"/>
<dbReference type="InterPro" id="IPR057373">
    <property type="entry name" value="ZNFX1"/>
</dbReference>
<dbReference type="Gene3D" id="3.40.50.300">
    <property type="entry name" value="P-loop containing nucleotide triphosphate hydrolases"/>
    <property type="match status" value="3"/>
</dbReference>
<dbReference type="Pfam" id="PF13086">
    <property type="entry name" value="AAA_11"/>
    <property type="match status" value="1"/>
</dbReference>
<dbReference type="PANTHER" id="PTHR10887">
    <property type="entry name" value="DNA2/NAM7 HELICASE FAMILY"/>
    <property type="match status" value="1"/>
</dbReference>
<reference evidence="6 7" key="1">
    <citation type="submission" date="2015-01" db="EMBL/GenBank/DDBJ databases">
        <title>The Genome Sequence of Capronia semiimmersa CBS27337.</title>
        <authorList>
            <consortium name="The Broad Institute Genomics Platform"/>
            <person name="Cuomo C."/>
            <person name="de Hoog S."/>
            <person name="Gorbushina A."/>
            <person name="Stielow B."/>
            <person name="Teixiera M."/>
            <person name="Abouelleil A."/>
            <person name="Chapman S.B."/>
            <person name="Priest M."/>
            <person name="Young S.K."/>
            <person name="Wortman J."/>
            <person name="Nusbaum C."/>
            <person name="Birren B."/>
        </authorList>
    </citation>
    <scope>NUCLEOTIDE SEQUENCE [LARGE SCALE GENOMIC DNA]</scope>
    <source>
        <strain evidence="6 7">CBS 27337</strain>
    </source>
</reference>
<dbReference type="GO" id="GO:0031380">
    <property type="term" value="C:nuclear RNA-directed RNA polymerase complex"/>
    <property type="evidence" value="ECO:0007669"/>
    <property type="project" value="TreeGrafter"/>
</dbReference>
<evidence type="ECO:0008006" key="8">
    <source>
        <dbReference type="Google" id="ProtNLM"/>
    </source>
</evidence>
<organism evidence="6 7">
    <name type="scientific">Phialophora macrospora</name>
    <dbReference type="NCBI Taxonomy" id="1851006"/>
    <lineage>
        <taxon>Eukaryota</taxon>
        <taxon>Fungi</taxon>
        <taxon>Dikarya</taxon>
        <taxon>Ascomycota</taxon>
        <taxon>Pezizomycotina</taxon>
        <taxon>Eurotiomycetes</taxon>
        <taxon>Chaetothyriomycetidae</taxon>
        <taxon>Chaetothyriales</taxon>
        <taxon>Herpotrichiellaceae</taxon>
        <taxon>Phialophora</taxon>
    </lineage>
</organism>
<feature type="domain" description="ZNFX1" evidence="5">
    <location>
        <begin position="161"/>
        <end position="270"/>
    </location>
</feature>
<keyword evidence="1" id="KW-0547">Nucleotide-binding</keyword>
<dbReference type="InterPro" id="IPR041677">
    <property type="entry name" value="DNA2/NAM7_AAA_11"/>
</dbReference>
<dbReference type="EMBL" id="KN846957">
    <property type="protein sequence ID" value="KIW70629.1"/>
    <property type="molecule type" value="Genomic_DNA"/>
</dbReference>
<dbReference type="AlphaFoldDB" id="A0A0D2GEN8"/>
<dbReference type="GO" id="GO:0031048">
    <property type="term" value="P:regulatory ncRNA-mediated heterochromatin formation"/>
    <property type="evidence" value="ECO:0007669"/>
    <property type="project" value="TreeGrafter"/>
</dbReference>
<feature type="region of interest" description="Disordered" evidence="2">
    <location>
        <begin position="1"/>
        <end position="37"/>
    </location>
</feature>
<dbReference type="InterPro" id="IPR047187">
    <property type="entry name" value="SF1_C_Upf1"/>
</dbReference>
<evidence type="ECO:0000256" key="1">
    <source>
        <dbReference type="ARBA" id="ARBA00022806"/>
    </source>
</evidence>
<accession>A0A0D2GEN8</accession>
<dbReference type="CDD" id="cd18808">
    <property type="entry name" value="SF1_C_Upf1"/>
    <property type="match status" value="1"/>
</dbReference>
<dbReference type="InterPro" id="IPR041679">
    <property type="entry name" value="DNA2/NAM7-like_C"/>
</dbReference>
<feature type="compositionally biased region" description="Low complexity" evidence="2">
    <location>
        <begin position="1"/>
        <end position="10"/>
    </location>
</feature>
<proteinExistence type="predicted"/>
<dbReference type="CDD" id="cd06008">
    <property type="entry name" value="NF-X1-zinc-finger"/>
    <property type="match status" value="1"/>
</dbReference>
<dbReference type="Proteomes" id="UP000054266">
    <property type="component" value="Unassembled WGS sequence"/>
</dbReference>
<sequence length="1095" mass="123597">MAPGRGISSRGRGRGSRLGGRASAETHNSFASLDNNGEMNADLAERFKGPSRPPNTHNVSTSALEDELDLTLNLDIRDYVSKQEQIESTPNADAWLSQPEIPTNKELFAAYADLTPNKINGPYKSKDRYLRTHYELIREDATGCFRDAIHDFRKDPSTGDTHTFSVYDQVHIIGFTFSRRGLAARIRFSTRRAGKRIKWENSKRLVSGSIVALIPAATKVIDLNDMVVAIVAARPLQGVMCEPPEIDIHFGRPEDIQLDPQKEWLMIEAKQGYFEAYRHTLRALQKLSQEKFPLSDHICHLEPSDEPPAYIQKNPVLDLSAAVTDPAQKKEYLKIDVTKDWPAAPSNSLDSTQWEALREILTKRHPIVQGPPGTGKTYVSRVAVEIMHANRKPDDPPIIIAAQTNHALDQLLGHISLFEPNYIRLGGRSTKPEVKKRALFEIRQGERIRPIPGGLFGKSNTLLTRQTKGLIELLEPLFKPGPDPWSTDQVSGPKMLQKLGVLTAQQAKSLEEGATQWVSATTDLDAPIRLWLGKALVPFEVDYVKEDYGFEEGDDVDLEFEQLRENEDSTGVNDQEDIEMLRGPWRELRDKFMVPEPSTADRGRAAKLLDTVTDMWKIPDYYRAHVYHVMQSQAKAEITTRFREDAKVYNKLVKDNLVGKWEQDVVYLRRSSIIGLTTTGLSKYRPLISALKPKVVLIEEAAEVLEAPITVACTDKLEHLILVGDHQQLQGHCSVQELENEPFYLNVSLFERLVRNEMPYKTLLQQRRMMPEFSRLVGSLYPSLTNHSSVVNRRLETWGTGEVRSFFFDHPWWEAKDESLSIFNPEEAKFVAGFYRYLYRNGLDPTRISVLTFYNGQRKRILRELKEFPEFRTYVNVKTVDSYQGEENDIIILSLARNNQEGRIGFLENVNRTCVALSRAKYGFYIFGNSDILMRNSVLWQHVITLMDSKPRRRGEGLPVMCQRHNITTLMSYPEDWEKTDGGCAQPCGLALQCGHSCQLRCHPYPHDSVQCAERCGNTLPCGHGCSNKCGELCFCPCEHFSAFKEAEAVAKGSTDLNPGSGNTTRDVGGTHVNGLYARSRELAATSSLGSGSSR</sequence>
<keyword evidence="1" id="KW-0378">Hydrolase</keyword>
<dbReference type="EMBL" id="KN846957">
    <property type="protein sequence ID" value="KIW70628.1"/>
    <property type="molecule type" value="Genomic_DNA"/>
</dbReference>
<dbReference type="GO" id="GO:0004386">
    <property type="term" value="F:helicase activity"/>
    <property type="evidence" value="ECO:0007669"/>
    <property type="project" value="InterPro"/>
</dbReference>
<evidence type="ECO:0000313" key="7">
    <source>
        <dbReference type="Proteomes" id="UP000054266"/>
    </source>
</evidence>
<keyword evidence="7" id="KW-1185">Reference proteome</keyword>
<dbReference type="InterPro" id="IPR027417">
    <property type="entry name" value="P-loop_NTPase"/>
</dbReference>
<evidence type="ECO:0000259" key="4">
    <source>
        <dbReference type="Pfam" id="PF13087"/>
    </source>
</evidence>
<feature type="domain" description="DNA2/NAM7 helicase helicase" evidence="3">
    <location>
        <begin position="349"/>
        <end position="730"/>
    </location>
</feature>
<dbReference type="PANTHER" id="PTHR10887:SF341">
    <property type="entry name" value="NFX1-TYPE ZINC FINGER-CONTAINING PROTEIN 1"/>
    <property type="match status" value="1"/>
</dbReference>
<keyword evidence="1" id="KW-0067">ATP-binding</keyword>
<keyword evidence="1" id="KW-0347">Helicase</keyword>
<dbReference type="Pfam" id="PF25396">
    <property type="entry name" value="ZNFX1"/>
    <property type="match status" value="1"/>
</dbReference>
<gene>
    <name evidence="6" type="ORF">PV04_02880</name>
</gene>
<protein>
    <recommendedName>
        <fullName evidence="8">Helicase ATP-binding domain-containing protein</fullName>
    </recommendedName>
</protein>
<evidence type="ECO:0000259" key="3">
    <source>
        <dbReference type="Pfam" id="PF13086"/>
    </source>
</evidence>
<dbReference type="SUPFAM" id="SSF52540">
    <property type="entry name" value="P-loop containing nucleoside triphosphate hydrolases"/>
    <property type="match status" value="1"/>
</dbReference>